<evidence type="ECO:0000313" key="1">
    <source>
        <dbReference type="EMBL" id="RSX50207.1"/>
    </source>
</evidence>
<proteinExistence type="predicted"/>
<evidence type="ECO:0000313" key="2">
    <source>
        <dbReference type="Proteomes" id="UP000288607"/>
    </source>
</evidence>
<dbReference type="OrthoDB" id="3418622at2"/>
<dbReference type="EMBL" id="QXGJ01000009">
    <property type="protein sequence ID" value="RSX50207.1"/>
    <property type="molecule type" value="Genomic_DNA"/>
</dbReference>
<name>A0A430FBJ3_9BIFI</name>
<organism evidence="1 2">
    <name type="scientific">Bifidobacterium callimiconis</name>
    <dbReference type="NCBI Taxonomy" id="2306973"/>
    <lineage>
        <taxon>Bacteria</taxon>
        <taxon>Bacillati</taxon>
        <taxon>Actinomycetota</taxon>
        <taxon>Actinomycetes</taxon>
        <taxon>Bifidobacteriales</taxon>
        <taxon>Bifidobacteriaceae</taxon>
        <taxon>Bifidobacterium</taxon>
    </lineage>
</organism>
<comment type="caution">
    <text evidence="1">The sequence shown here is derived from an EMBL/GenBank/DDBJ whole genome shotgun (WGS) entry which is preliminary data.</text>
</comment>
<evidence type="ECO:0008006" key="3">
    <source>
        <dbReference type="Google" id="ProtNLM"/>
    </source>
</evidence>
<dbReference type="AlphaFoldDB" id="A0A430FBJ3"/>
<keyword evidence="2" id="KW-1185">Reference proteome</keyword>
<accession>A0A430FBJ3</accession>
<dbReference type="Proteomes" id="UP000288607">
    <property type="component" value="Unassembled WGS sequence"/>
</dbReference>
<gene>
    <name evidence="1" type="ORF">D2E23_1755</name>
</gene>
<protein>
    <recommendedName>
        <fullName evidence="3">Abi-like protein</fullName>
    </recommendedName>
</protein>
<sequence length="420" mass="48636">MCLANFTVLSTVLPPERLRPYEREAANHPNVTALDLYRWNCVFSGIALSQISFVEMSVRNAVDHALREWAEQHGYEDWLGYCPSRQWFDGDEDASITGVPDLVRRLIGVHKIREAWRNCRSTYRKWSADSSHPRHGQYPTRDDIFAQLTFGTWIRLFGPTLAQTNRQNEPFARELWKQALYRAFPSLTKLRVNDRHRMKIMMEINRIKTLRNRVSHGENVLSVKTDSYLDKMLAILAYIDPELSRWVMSQTGKSYRTVAKLKYWPRELTAYQNYDPMPLEKEIVCYKLTHSGEYSGAEVIDCHLRNSEANGGKTLITFGKTPRHEYEGTIQSILLVDATGTKAAIGQIHKYGRDDIEQLDGYRIPDYQKSYEKRKGWFAIDDLHEVDCQGGRVIGYTVNGKFLPEAFGSGQFTMMYVDHQ</sequence>
<reference evidence="1 2" key="1">
    <citation type="submission" date="2018-09" db="EMBL/GenBank/DDBJ databases">
        <title>Characterization of the phylogenetic diversity of five novel species belonging to the genus Bifidobacterium.</title>
        <authorList>
            <person name="Lugli G.A."/>
            <person name="Duranti S."/>
            <person name="Milani C."/>
        </authorList>
    </citation>
    <scope>NUCLEOTIDE SEQUENCE [LARGE SCALE GENOMIC DNA]</scope>
    <source>
        <strain evidence="1 2">2028B</strain>
    </source>
</reference>